<dbReference type="SUPFAM" id="SSF46911">
    <property type="entry name" value="Ribosomal protein S18"/>
    <property type="match status" value="1"/>
</dbReference>
<dbReference type="GO" id="GO:0032543">
    <property type="term" value="P:mitochondrial translation"/>
    <property type="evidence" value="ECO:0007669"/>
    <property type="project" value="TreeGrafter"/>
</dbReference>
<reference evidence="3" key="1">
    <citation type="submission" date="2022-01" db="EMBL/GenBank/DDBJ databases">
        <authorList>
            <person name="King R."/>
        </authorList>
    </citation>
    <scope>NUCLEOTIDE SEQUENCE</scope>
</reference>
<sequence length="173" mass="19962">MSLLNSFRNHNNFRNILATASSLFFKRNIFLSQSLYLKEVKEVKINNQLIIEANIIPAPEEDRLLKTALNTECCAVCSLGVDIKHTDVPLLAQFVRSDGCMLPRRITGLCKIQHKRITYMVAMAQKAGLMSILTPPDSKKDPKRRPKWKKFNTYFDESTIQLPKEYKIKIKDF</sequence>
<dbReference type="InterPro" id="IPR036870">
    <property type="entry name" value="Ribosomal_bS18_sf"/>
</dbReference>
<dbReference type="Gene3D" id="4.10.640.10">
    <property type="entry name" value="Ribosomal protein S18"/>
    <property type="match status" value="1"/>
</dbReference>
<keyword evidence="1" id="KW-0689">Ribosomal protein</keyword>
<organism evidence="3 4">
    <name type="scientific">Nezara viridula</name>
    <name type="common">Southern green stink bug</name>
    <name type="synonym">Cimex viridulus</name>
    <dbReference type="NCBI Taxonomy" id="85310"/>
    <lineage>
        <taxon>Eukaryota</taxon>
        <taxon>Metazoa</taxon>
        <taxon>Ecdysozoa</taxon>
        <taxon>Arthropoda</taxon>
        <taxon>Hexapoda</taxon>
        <taxon>Insecta</taxon>
        <taxon>Pterygota</taxon>
        <taxon>Neoptera</taxon>
        <taxon>Paraneoptera</taxon>
        <taxon>Hemiptera</taxon>
        <taxon>Heteroptera</taxon>
        <taxon>Panheteroptera</taxon>
        <taxon>Pentatomomorpha</taxon>
        <taxon>Pentatomoidea</taxon>
        <taxon>Pentatomidae</taxon>
        <taxon>Pentatominae</taxon>
        <taxon>Nezara</taxon>
    </lineage>
</organism>
<evidence type="ECO:0000256" key="1">
    <source>
        <dbReference type="ARBA" id="ARBA00022980"/>
    </source>
</evidence>
<dbReference type="GO" id="GO:0070181">
    <property type="term" value="F:small ribosomal subunit rRNA binding"/>
    <property type="evidence" value="ECO:0007669"/>
    <property type="project" value="TreeGrafter"/>
</dbReference>
<keyword evidence="4" id="KW-1185">Reference proteome</keyword>
<evidence type="ECO:0000313" key="3">
    <source>
        <dbReference type="EMBL" id="CAH1403144.1"/>
    </source>
</evidence>
<dbReference type="AlphaFoldDB" id="A0A9P0HK04"/>
<accession>A0A9P0HK04</accession>
<dbReference type="OrthoDB" id="10054543at2759"/>
<proteinExistence type="predicted"/>
<name>A0A9P0HK04_NEZVI</name>
<dbReference type="GO" id="GO:0005763">
    <property type="term" value="C:mitochondrial small ribosomal subunit"/>
    <property type="evidence" value="ECO:0007669"/>
    <property type="project" value="TreeGrafter"/>
</dbReference>
<dbReference type="InterPro" id="IPR001648">
    <property type="entry name" value="Ribosomal_bS18"/>
</dbReference>
<protein>
    <submittedName>
        <fullName evidence="3">Uncharacterized protein</fullName>
    </submittedName>
</protein>
<dbReference type="Pfam" id="PF01084">
    <property type="entry name" value="Ribosomal_S18"/>
    <property type="match status" value="1"/>
</dbReference>
<dbReference type="PANTHER" id="PTHR13479:SF66">
    <property type="entry name" value="LARGE RIBOSOMAL SUBUNIT PROTEIN ML66"/>
    <property type="match status" value="1"/>
</dbReference>
<dbReference type="GO" id="GO:0003735">
    <property type="term" value="F:structural constituent of ribosome"/>
    <property type="evidence" value="ECO:0007669"/>
    <property type="project" value="InterPro"/>
</dbReference>
<gene>
    <name evidence="3" type="ORF">NEZAVI_LOCUS11799</name>
</gene>
<keyword evidence="2" id="KW-0687">Ribonucleoprotein</keyword>
<evidence type="ECO:0000256" key="2">
    <source>
        <dbReference type="ARBA" id="ARBA00023274"/>
    </source>
</evidence>
<dbReference type="Proteomes" id="UP001152798">
    <property type="component" value="Chromosome 5"/>
</dbReference>
<dbReference type="EMBL" id="OV725081">
    <property type="protein sequence ID" value="CAH1403144.1"/>
    <property type="molecule type" value="Genomic_DNA"/>
</dbReference>
<evidence type="ECO:0000313" key="4">
    <source>
        <dbReference type="Proteomes" id="UP001152798"/>
    </source>
</evidence>
<dbReference type="PANTHER" id="PTHR13479">
    <property type="entry name" value="30S RIBOSOMAL PROTEIN S18"/>
    <property type="match status" value="1"/>
</dbReference>